<gene>
    <name evidence="3" type="ORF">C2S53_010173</name>
</gene>
<dbReference type="AlphaFoldDB" id="A0AAD4NYR5"/>
<evidence type="ECO:0000313" key="3">
    <source>
        <dbReference type="EMBL" id="KAH6819790.1"/>
    </source>
</evidence>
<dbReference type="SUPFAM" id="SSF47699">
    <property type="entry name" value="Bifunctional inhibitor/lipid-transfer protein/seed storage 2S albumin"/>
    <property type="match status" value="1"/>
</dbReference>
<accession>A0AAD4NYR5</accession>
<feature type="domain" description="Bifunctional inhibitor/plant lipid transfer protein/seed storage helical" evidence="2">
    <location>
        <begin position="22"/>
        <end position="116"/>
    </location>
</feature>
<dbReference type="PANTHER" id="PTHR33122:SF79">
    <property type="entry name" value="LIPID-TRANSFER PROTEIN DIR1"/>
    <property type="match status" value="1"/>
</dbReference>
<organism evidence="3 4">
    <name type="scientific">Perilla frutescens var. hirtella</name>
    <name type="common">Perilla citriodora</name>
    <name type="synonym">Perilla setoyensis</name>
    <dbReference type="NCBI Taxonomy" id="608512"/>
    <lineage>
        <taxon>Eukaryota</taxon>
        <taxon>Viridiplantae</taxon>
        <taxon>Streptophyta</taxon>
        <taxon>Embryophyta</taxon>
        <taxon>Tracheophyta</taxon>
        <taxon>Spermatophyta</taxon>
        <taxon>Magnoliopsida</taxon>
        <taxon>eudicotyledons</taxon>
        <taxon>Gunneridae</taxon>
        <taxon>Pentapetalae</taxon>
        <taxon>asterids</taxon>
        <taxon>lamiids</taxon>
        <taxon>Lamiales</taxon>
        <taxon>Lamiaceae</taxon>
        <taxon>Nepetoideae</taxon>
        <taxon>Elsholtzieae</taxon>
        <taxon>Perilla</taxon>
    </lineage>
</organism>
<proteinExistence type="predicted"/>
<feature type="chain" id="PRO_5042054773" description="Bifunctional inhibitor/plant lipid transfer protein/seed storage helical domain-containing protein" evidence="1">
    <location>
        <begin position="26"/>
        <end position="119"/>
    </location>
</feature>
<dbReference type="InterPro" id="IPR016140">
    <property type="entry name" value="Bifunc_inhib/LTP/seed_store"/>
</dbReference>
<dbReference type="Proteomes" id="UP001190926">
    <property type="component" value="Unassembled WGS sequence"/>
</dbReference>
<dbReference type="PANTHER" id="PTHR33122">
    <property type="entry name" value="LIPID BINDING PROTEIN-RELATED"/>
    <property type="match status" value="1"/>
</dbReference>
<comment type="caution">
    <text evidence="3">The sequence shown here is derived from an EMBL/GenBank/DDBJ whole genome shotgun (WGS) entry which is preliminary data.</text>
</comment>
<evidence type="ECO:0000256" key="1">
    <source>
        <dbReference type="SAM" id="SignalP"/>
    </source>
</evidence>
<dbReference type="InterPro" id="IPR036312">
    <property type="entry name" value="Bifun_inhib/LTP/seed_sf"/>
</dbReference>
<reference evidence="3 4" key="1">
    <citation type="journal article" date="2021" name="Nat. Commun.">
        <title>Incipient diploidization of the medicinal plant Perilla within 10,000 years.</title>
        <authorList>
            <person name="Zhang Y."/>
            <person name="Shen Q."/>
            <person name="Leng L."/>
            <person name="Zhang D."/>
            <person name="Chen S."/>
            <person name="Shi Y."/>
            <person name="Ning Z."/>
            <person name="Chen S."/>
        </authorList>
    </citation>
    <scope>NUCLEOTIDE SEQUENCE [LARGE SCALE GENOMIC DNA]</scope>
    <source>
        <strain evidence="4">cv. PC099</strain>
    </source>
</reference>
<dbReference type="GO" id="GO:0005504">
    <property type="term" value="F:fatty acid binding"/>
    <property type="evidence" value="ECO:0007669"/>
    <property type="project" value="InterPro"/>
</dbReference>
<dbReference type="InterPro" id="IPR044741">
    <property type="entry name" value="NsLTP-like"/>
</dbReference>
<dbReference type="InterPro" id="IPR039265">
    <property type="entry name" value="DIR1-like"/>
</dbReference>
<dbReference type="CDD" id="cd04660">
    <property type="entry name" value="nsLTP_like"/>
    <property type="match status" value="1"/>
</dbReference>
<name>A0AAD4NYR5_PERFH</name>
<keyword evidence="4" id="KW-1185">Reference proteome</keyword>
<evidence type="ECO:0000259" key="2">
    <source>
        <dbReference type="Pfam" id="PF14368"/>
    </source>
</evidence>
<evidence type="ECO:0000313" key="4">
    <source>
        <dbReference type="Proteomes" id="UP001190926"/>
    </source>
</evidence>
<keyword evidence="1" id="KW-0732">Signal</keyword>
<dbReference type="EMBL" id="SDAM02007045">
    <property type="protein sequence ID" value="KAH6819790.1"/>
    <property type="molecule type" value="Genomic_DNA"/>
</dbReference>
<dbReference type="Gene3D" id="1.10.110.10">
    <property type="entry name" value="Plant lipid-transfer and hydrophobic proteins"/>
    <property type="match status" value="1"/>
</dbReference>
<feature type="signal peptide" evidence="1">
    <location>
        <begin position="1"/>
        <end position="25"/>
    </location>
</feature>
<sequence>MEGSRIQSSSKLLLIILALVVVVGASAISAAKAKGNGGGDGTTCGMGTNELMECKPAVEAGSAEPPKPTALCCSYLKHANLTCFCTFKNNNLLPLIGINVTRAMELPSKCDPTQTANCA</sequence>
<dbReference type="GO" id="GO:0009627">
    <property type="term" value="P:systemic acquired resistance"/>
    <property type="evidence" value="ECO:0007669"/>
    <property type="project" value="InterPro"/>
</dbReference>
<dbReference type="Pfam" id="PF14368">
    <property type="entry name" value="LTP_2"/>
    <property type="match status" value="1"/>
</dbReference>
<protein>
    <recommendedName>
        <fullName evidence="2">Bifunctional inhibitor/plant lipid transfer protein/seed storage helical domain-containing protein</fullName>
    </recommendedName>
</protein>